<dbReference type="Pfam" id="PF24366">
    <property type="entry name" value="DUF7522"/>
    <property type="match status" value="1"/>
</dbReference>
<gene>
    <name evidence="2" type="ORF">HLASA_0084</name>
    <name evidence="1" type="ORF">HLASF_0084</name>
</gene>
<protein>
    <submittedName>
        <fullName evidence="1">Uncharacterized protein</fullName>
    </submittedName>
</protein>
<accession>A0A0F7PB86</accession>
<reference evidence="3" key="2">
    <citation type="submission" date="2015-05" db="EMBL/GenBank/DDBJ databases">
        <title>Complete genome sequence of Halanaeroarchaeum sulfurireducens type strain M27-SA2, a sulfate-reducer haloarchaeon from marine anoxic lake Medee.</title>
        <authorList>
            <person name="Messina E."/>
            <person name="Kublanov I.V."/>
            <person name="Toshchakov S."/>
            <person name="Arcadi E."/>
            <person name="La Spada G."/>
            <person name="La Cono V."/>
            <person name="Yakimov M.M."/>
        </authorList>
    </citation>
    <scope>NUCLEOTIDE SEQUENCE [LARGE SCALE GENOMIC DNA]</scope>
    <source>
        <strain evidence="3">M27-SA2</strain>
    </source>
</reference>
<dbReference type="RefSeq" id="WP_050047448.1">
    <property type="nucleotide sequence ID" value="NZ_CP008874.1"/>
</dbReference>
<dbReference type="AlphaFoldDB" id="A0A0F7PB86"/>
<evidence type="ECO:0000313" key="3">
    <source>
        <dbReference type="Proteomes" id="UP000060390"/>
    </source>
</evidence>
<keyword evidence="4" id="KW-1185">Reference proteome</keyword>
<dbReference type="KEGG" id="hsf:HLASA_0084"/>
<evidence type="ECO:0000313" key="4">
    <source>
        <dbReference type="Proteomes" id="UP000069906"/>
    </source>
</evidence>
<dbReference type="KEGG" id="hsu:HLASF_0084"/>
<dbReference type="PATRIC" id="fig|1604004.4.peg.92"/>
<dbReference type="Proteomes" id="UP000060390">
    <property type="component" value="Chromosome"/>
</dbReference>
<dbReference type="HOGENOM" id="CLU_135997_0_0_2"/>
<proteinExistence type="predicted"/>
<dbReference type="EMBL" id="CP008874">
    <property type="protein sequence ID" value="AKH96598.1"/>
    <property type="molecule type" value="Genomic_DNA"/>
</dbReference>
<organism evidence="1 4">
    <name type="scientific">Halanaeroarchaeum sulfurireducens</name>
    <dbReference type="NCBI Taxonomy" id="1604004"/>
    <lineage>
        <taxon>Archaea</taxon>
        <taxon>Methanobacteriati</taxon>
        <taxon>Methanobacteriota</taxon>
        <taxon>Stenosarchaea group</taxon>
        <taxon>Halobacteria</taxon>
        <taxon>Halobacteriales</taxon>
        <taxon>Halobacteriaceae</taxon>
        <taxon>Halanaeroarchaeum</taxon>
    </lineage>
</organism>
<dbReference type="OrthoDB" id="256252at2157"/>
<sequence length="129" mass="14784">MNAELINDRAQDRLVRTTRTAIGDSLRSVTYFTRSDYDQLYLRDDLDRDADLASYIGIEKNGFQAVQDAYGEDSELGEYEYTIRSFEKGFLLRVATESEGVFVTTDALTIQQFDKLATALKSTLETWRE</sequence>
<evidence type="ECO:0000313" key="1">
    <source>
        <dbReference type="EMBL" id="AKH96598.1"/>
    </source>
</evidence>
<reference evidence="2 3" key="3">
    <citation type="journal article" date="2016" name="Stand. Genomic Sci.">
        <title>Complete genome sequence of 'Halanaeroarchaeum sulfurireducens' M27-SA2, a sulfur-reducing and acetate-oxidizing haloarchaeon from the deep-sea hypersaline anoxic lake Medee.</title>
        <authorList>
            <person name="Messina E."/>
            <person name="Sorokin D.Y."/>
            <person name="Kublanov I.V."/>
            <person name="Toshchakov S."/>
            <person name="Lopatina A."/>
            <person name="Arcadi E."/>
            <person name="Smedile F."/>
            <person name="La Spada G."/>
            <person name="La Cono V."/>
            <person name="Yakimov M.M."/>
        </authorList>
    </citation>
    <scope>NUCLEOTIDE SEQUENCE [LARGE SCALE GENOMIC DNA]</scope>
    <source>
        <strain evidence="2 3">M27-SA2</strain>
    </source>
</reference>
<dbReference type="Proteomes" id="UP000069906">
    <property type="component" value="Chromosome"/>
</dbReference>
<dbReference type="InterPro" id="IPR055944">
    <property type="entry name" value="DUF7522"/>
</dbReference>
<name>A0A0F7PB86_9EURY</name>
<evidence type="ECO:0000313" key="2">
    <source>
        <dbReference type="EMBL" id="ALG81000.1"/>
    </source>
</evidence>
<reference evidence="1 4" key="1">
    <citation type="journal article" date="2015" name="ISME J.">
        <title>Elemental sulfur and acetate can support life of a novel strictly anaerobic haloarchaeon.</title>
        <authorList>
            <person name="Sorokin D.Y."/>
            <person name="Kublanov I.V."/>
            <person name="Gavrilov S.N."/>
            <person name="Rojo D."/>
            <person name="Roman P."/>
            <person name="Golyshin P.N."/>
            <person name="Slepak V.Z."/>
            <person name="Smedile F."/>
            <person name="Ferrer M."/>
            <person name="Messina E."/>
            <person name="La Cono V."/>
            <person name="Yakimov M.M."/>
        </authorList>
    </citation>
    <scope>NUCLEOTIDE SEQUENCE [LARGE SCALE GENOMIC DNA]</scope>
    <source>
        <strain evidence="1 4">HSR2</strain>
    </source>
</reference>
<dbReference type="GeneID" id="26009458"/>
<dbReference type="EMBL" id="CP011564">
    <property type="protein sequence ID" value="ALG81000.1"/>
    <property type="molecule type" value="Genomic_DNA"/>
</dbReference>